<evidence type="ECO:0000313" key="3">
    <source>
        <dbReference type="Proteomes" id="UP000024635"/>
    </source>
</evidence>
<dbReference type="EMBL" id="JARK01000030">
    <property type="protein sequence ID" value="EYC45390.1"/>
    <property type="molecule type" value="Genomic_DNA"/>
</dbReference>
<keyword evidence="1" id="KW-0732">Signal</keyword>
<name>A0A016X0E5_9BILA</name>
<dbReference type="Proteomes" id="UP000024635">
    <property type="component" value="Unassembled WGS sequence"/>
</dbReference>
<proteinExistence type="predicted"/>
<feature type="chain" id="PRO_5001495107" evidence="1">
    <location>
        <begin position="18"/>
        <end position="92"/>
    </location>
</feature>
<dbReference type="OrthoDB" id="5892977at2759"/>
<keyword evidence="3" id="KW-1185">Reference proteome</keyword>
<evidence type="ECO:0000313" key="2">
    <source>
        <dbReference type="EMBL" id="EYC45390.1"/>
    </source>
</evidence>
<comment type="caution">
    <text evidence="2">The sequence shown here is derived from an EMBL/GenBank/DDBJ whole genome shotgun (WGS) entry which is preliminary data.</text>
</comment>
<gene>
    <name evidence="2" type="primary">Acey_s0430.g1310</name>
    <name evidence="2" type="ORF">Y032_0430g1310</name>
</gene>
<sequence length="92" mass="10846">MRILLFISLLMTCVSSGLDIDWSNFEQILRTVLKGLPNEEHWIAEFKKLDWETLLKGTYQDKWPTGLKWPDGLKELKEDFRPISKLEHEVAD</sequence>
<evidence type="ECO:0000256" key="1">
    <source>
        <dbReference type="SAM" id="SignalP"/>
    </source>
</evidence>
<protein>
    <submittedName>
        <fullName evidence="2">Uncharacterized protein</fullName>
    </submittedName>
</protein>
<dbReference type="AlphaFoldDB" id="A0A016X0E5"/>
<feature type="signal peptide" evidence="1">
    <location>
        <begin position="1"/>
        <end position="17"/>
    </location>
</feature>
<accession>A0A016X0E5</accession>
<reference evidence="3" key="1">
    <citation type="journal article" date="2015" name="Nat. Genet.">
        <title>The genome and transcriptome of the zoonotic hookworm Ancylostoma ceylanicum identify infection-specific gene families.</title>
        <authorList>
            <person name="Schwarz E.M."/>
            <person name="Hu Y."/>
            <person name="Antoshechkin I."/>
            <person name="Miller M.M."/>
            <person name="Sternberg P.W."/>
            <person name="Aroian R.V."/>
        </authorList>
    </citation>
    <scope>NUCLEOTIDE SEQUENCE</scope>
    <source>
        <strain evidence="3">HY135</strain>
    </source>
</reference>
<organism evidence="2 3">
    <name type="scientific">Ancylostoma ceylanicum</name>
    <dbReference type="NCBI Taxonomy" id="53326"/>
    <lineage>
        <taxon>Eukaryota</taxon>
        <taxon>Metazoa</taxon>
        <taxon>Ecdysozoa</taxon>
        <taxon>Nematoda</taxon>
        <taxon>Chromadorea</taxon>
        <taxon>Rhabditida</taxon>
        <taxon>Rhabditina</taxon>
        <taxon>Rhabditomorpha</taxon>
        <taxon>Strongyloidea</taxon>
        <taxon>Ancylostomatidae</taxon>
        <taxon>Ancylostomatinae</taxon>
        <taxon>Ancylostoma</taxon>
    </lineage>
</organism>